<evidence type="ECO:0008006" key="3">
    <source>
        <dbReference type="Google" id="ProtNLM"/>
    </source>
</evidence>
<sequence length="180" mass="20114">MPTAAASDDSSQPNMRPEQLLQLQGCLSLATQTDQGDPLCSTAPYAWQAPYFFILASTLAEHGPALQQAAQAHRTIAWMIVQDEYNSRQPYARTRLMLKGHVEQLNESTDQRYAIALDQLQQRHGEVVSVLSQLDDFSMFALTPNEGRWITGFGQAWRIDDAHLTQLSPLQSQKTQKASP</sequence>
<dbReference type="RefSeq" id="WP_068999256.1">
    <property type="nucleotide sequence ID" value="NZ_MDTQ01000001.1"/>
</dbReference>
<dbReference type="SUPFAM" id="SSF50475">
    <property type="entry name" value="FMN-binding split barrel"/>
    <property type="match status" value="1"/>
</dbReference>
<dbReference type="AlphaFoldDB" id="A0A1E2VBD3"/>
<reference evidence="1 2" key="1">
    <citation type="submission" date="2016-08" db="EMBL/GenBank/DDBJ databases">
        <authorList>
            <person name="Seilhamer J.J."/>
        </authorList>
    </citation>
    <scope>NUCLEOTIDE SEQUENCE [LARGE SCALE GENOMIC DNA]</scope>
    <source>
        <strain evidence="1 2">PH27A</strain>
    </source>
</reference>
<dbReference type="Gene3D" id="2.30.110.10">
    <property type="entry name" value="Electron Transport, Fmn-binding Protein, Chain A"/>
    <property type="match status" value="1"/>
</dbReference>
<dbReference type="InterPro" id="IPR012349">
    <property type="entry name" value="Split_barrel_FMN-bd"/>
</dbReference>
<proteinExistence type="predicted"/>
<dbReference type="OrthoDB" id="5345368at2"/>
<evidence type="ECO:0000313" key="2">
    <source>
        <dbReference type="Proteomes" id="UP000094291"/>
    </source>
</evidence>
<dbReference type="InterPro" id="IPR014419">
    <property type="entry name" value="HutZ"/>
</dbReference>
<protein>
    <recommendedName>
        <fullName evidence="3">Pyridoxamine 5'-phosphate oxidase putative domain-containing protein</fullName>
    </recommendedName>
</protein>
<dbReference type="STRING" id="197479.BFW38_12780"/>
<dbReference type="PIRSF" id="PIRSF004633">
    <property type="entry name" value="UCP_PLP_oxd"/>
    <property type="match status" value="1"/>
</dbReference>
<dbReference type="Proteomes" id="UP000094291">
    <property type="component" value="Unassembled WGS sequence"/>
</dbReference>
<organism evidence="1 2">
    <name type="scientific">Terasakiispira papahanaumokuakeensis</name>
    <dbReference type="NCBI Taxonomy" id="197479"/>
    <lineage>
        <taxon>Bacteria</taxon>
        <taxon>Pseudomonadati</taxon>
        <taxon>Pseudomonadota</taxon>
        <taxon>Gammaproteobacteria</taxon>
        <taxon>Oceanospirillales</taxon>
        <taxon>Terasakiispira</taxon>
    </lineage>
</organism>
<name>A0A1E2VBD3_9GAMM</name>
<accession>A0A1E2VBD3</accession>
<comment type="caution">
    <text evidence="1">The sequence shown here is derived from an EMBL/GenBank/DDBJ whole genome shotgun (WGS) entry which is preliminary data.</text>
</comment>
<dbReference type="EMBL" id="MDTQ01000001">
    <property type="protein sequence ID" value="ODC04274.1"/>
    <property type="molecule type" value="Genomic_DNA"/>
</dbReference>
<evidence type="ECO:0000313" key="1">
    <source>
        <dbReference type="EMBL" id="ODC04274.1"/>
    </source>
</evidence>
<keyword evidence="2" id="KW-1185">Reference proteome</keyword>
<gene>
    <name evidence="1" type="ORF">BFW38_12780</name>
</gene>